<organism evidence="5 6">
    <name type="scientific">Actinocorallia herbida</name>
    <dbReference type="NCBI Taxonomy" id="58109"/>
    <lineage>
        <taxon>Bacteria</taxon>
        <taxon>Bacillati</taxon>
        <taxon>Actinomycetota</taxon>
        <taxon>Actinomycetes</taxon>
        <taxon>Streptosporangiales</taxon>
        <taxon>Thermomonosporaceae</taxon>
        <taxon>Actinocorallia</taxon>
    </lineage>
</organism>
<dbReference type="Proteomes" id="UP000272400">
    <property type="component" value="Unassembled WGS sequence"/>
</dbReference>
<dbReference type="InterPro" id="IPR000524">
    <property type="entry name" value="Tscrpt_reg_HTH_GntR"/>
</dbReference>
<protein>
    <submittedName>
        <fullName evidence="5">DNA-binding GntR family transcriptional regulator</fullName>
    </submittedName>
</protein>
<dbReference type="Gene3D" id="1.10.10.10">
    <property type="entry name" value="Winged helix-like DNA-binding domain superfamily/Winged helix DNA-binding domain"/>
    <property type="match status" value="1"/>
</dbReference>
<dbReference type="AlphaFoldDB" id="A0A3N1DCI9"/>
<dbReference type="SUPFAM" id="SSF64288">
    <property type="entry name" value="Chorismate lyase-like"/>
    <property type="match status" value="1"/>
</dbReference>
<dbReference type="GO" id="GO:0003700">
    <property type="term" value="F:DNA-binding transcription factor activity"/>
    <property type="evidence" value="ECO:0007669"/>
    <property type="project" value="InterPro"/>
</dbReference>
<dbReference type="GO" id="GO:0045892">
    <property type="term" value="P:negative regulation of DNA-templated transcription"/>
    <property type="evidence" value="ECO:0007669"/>
    <property type="project" value="TreeGrafter"/>
</dbReference>
<dbReference type="PANTHER" id="PTHR44846">
    <property type="entry name" value="MANNOSYL-D-GLYCERATE TRANSPORT/METABOLISM SYSTEM REPRESSOR MNGR-RELATED"/>
    <property type="match status" value="1"/>
</dbReference>
<evidence type="ECO:0000313" key="5">
    <source>
        <dbReference type="EMBL" id="ROO91244.1"/>
    </source>
</evidence>
<evidence type="ECO:0000256" key="1">
    <source>
        <dbReference type="ARBA" id="ARBA00023015"/>
    </source>
</evidence>
<dbReference type="GO" id="GO:0003677">
    <property type="term" value="F:DNA binding"/>
    <property type="evidence" value="ECO:0007669"/>
    <property type="project" value="UniProtKB-KW"/>
</dbReference>
<name>A0A3N1DCI9_9ACTN</name>
<dbReference type="OrthoDB" id="4532751at2"/>
<dbReference type="CDD" id="cd07377">
    <property type="entry name" value="WHTH_GntR"/>
    <property type="match status" value="1"/>
</dbReference>
<keyword evidence="1" id="KW-0805">Transcription regulation</keyword>
<dbReference type="Pfam" id="PF00392">
    <property type="entry name" value="GntR"/>
    <property type="match status" value="1"/>
</dbReference>
<evidence type="ECO:0000256" key="2">
    <source>
        <dbReference type="ARBA" id="ARBA00023125"/>
    </source>
</evidence>
<dbReference type="SMART" id="SM00345">
    <property type="entry name" value="HTH_GNTR"/>
    <property type="match status" value="1"/>
</dbReference>
<keyword evidence="3" id="KW-0804">Transcription</keyword>
<dbReference type="PANTHER" id="PTHR44846:SF17">
    <property type="entry name" value="GNTR-FAMILY TRANSCRIPTIONAL REGULATOR"/>
    <property type="match status" value="1"/>
</dbReference>
<dbReference type="EMBL" id="RJKE01000001">
    <property type="protein sequence ID" value="ROO91244.1"/>
    <property type="molecule type" value="Genomic_DNA"/>
</dbReference>
<dbReference type="InterPro" id="IPR050679">
    <property type="entry name" value="Bact_HTH_transcr_reg"/>
</dbReference>
<dbReference type="PROSITE" id="PS50949">
    <property type="entry name" value="HTH_GNTR"/>
    <property type="match status" value="1"/>
</dbReference>
<dbReference type="Pfam" id="PF07702">
    <property type="entry name" value="UTRA"/>
    <property type="match status" value="1"/>
</dbReference>
<keyword evidence="6" id="KW-1185">Reference proteome</keyword>
<dbReference type="InterPro" id="IPR028978">
    <property type="entry name" value="Chorismate_lyase_/UTRA_dom_sf"/>
</dbReference>
<reference evidence="5 6" key="1">
    <citation type="submission" date="2018-11" db="EMBL/GenBank/DDBJ databases">
        <title>Sequencing the genomes of 1000 actinobacteria strains.</title>
        <authorList>
            <person name="Klenk H.-P."/>
        </authorList>
    </citation>
    <scope>NUCLEOTIDE SEQUENCE [LARGE SCALE GENOMIC DNA]</scope>
    <source>
        <strain evidence="5 6">DSM 44254</strain>
    </source>
</reference>
<accession>A0A3N1DCI9</accession>
<sequence>MVQPAYQRIADELRERIVSGELEPGARLPSRAALAAEYRVADSVALQALRLLASEGLVVGRSGSGTYVREKPELRRLTRSWYRESRDGSPFRADMAAQRKSGGWRAASETAEAPPAIAERLAIAQGDAVMRTRYTFLADDEPVMLSTSWEPLALTGGTDVMLPEDGPYAGRGVTERMRAIGVNVDVATEVVTARAALTAEATELGIPTGALVIVIQRTYTGDRPVETADIIVPVDRYELAYVIPVEP</sequence>
<dbReference type="RefSeq" id="WP_123670098.1">
    <property type="nucleotide sequence ID" value="NZ_RJKE01000001.1"/>
</dbReference>
<dbReference type="Gene3D" id="3.40.1410.10">
    <property type="entry name" value="Chorismate lyase-like"/>
    <property type="match status" value="1"/>
</dbReference>
<keyword evidence="2 5" id="KW-0238">DNA-binding</keyword>
<gene>
    <name evidence="5" type="ORF">EDD29_8997</name>
</gene>
<dbReference type="InterPro" id="IPR036388">
    <property type="entry name" value="WH-like_DNA-bd_sf"/>
</dbReference>
<evidence type="ECO:0000256" key="3">
    <source>
        <dbReference type="ARBA" id="ARBA00023163"/>
    </source>
</evidence>
<evidence type="ECO:0000259" key="4">
    <source>
        <dbReference type="PROSITE" id="PS50949"/>
    </source>
</evidence>
<proteinExistence type="predicted"/>
<dbReference type="SUPFAM" id="SSF46785">
    <property type="entry name" value="Winged helix' DNA-binding domain"/>
    <property type="match status" value="1"/>
</dbReference>
<evidence type="ECO:0000313" key="6">
    <source>
        <dbReference type="Proteomes" id="UP000272400"/>
    </source>
</evidence>
<dbReference type="InterPro" id="IPR011663">
    <property type="entry name" value="UTRA"/>
</dbReference>
<dbReference type="InterPro" id="IPR036390">
    <property type="entry name" value="WH_DNA-bd_sf"/>
</dbReference>
<comment type="caution">
    <text evidence="5">The sequence shown here is derived from an EMBL/GenBank/DDBJ whole genome shotgun (WGS) entry which is preliminary data.</text>
</comment>
<dbReference type="SMART" id="SM00866">
    <property type="entry name" value="UTRA"/>
    <property type="match status" value="1"/>
</dbReference>
<feature type="domain" description="HTH gntR-type" evidence="4">
    <location>
        <begin position="3"/>
        <end position="71"/>
    </location>
</feature>